<evidence type="ECO:0000256" key="1">
    <source>
        <dbReference type="SAM" id="Phobius"/>
    </source>
</evidence>
<organism evidence="2 3">
    <name type="scientific">Popillia japonica</name>
    <name type="common">Japanese beetle</name>
    <dbReference type="NCBI Taxonomy" id="7064"/>
    <lineage>
        <taxon>Eukaryota</taxon>
        <taxon>Metazoa</taxon>
        <taxon>Ecdysozoa</taxon>
        <taxon>Arthropoda</taxon>
        <taxon>Hexapoda</taxon>
        <taxon>Insecta</taxon>
        <taxon>Pterygota</taxon>
        <taxon>Neoptera</taxon>
        <taxon>Endopterygota</taxon>
        <taxon>Coleoptera</taxon>
        <taxon>Polyphaga</taxon>
        <taxon>Scarabaeiformia</taxon>
        <taxon>Scarabaeidae</taxon>
        <taxon>Rutelinae</taxon>
        <taxon>Popillia</taxon>
    </lineage>
</organism>
<accession>A0AAW1LTZ1</accession>
<evidence type="ECO:0000313" key="2">
    <source>
        <dbReference type="EMBL" id="KAK9736851.1"/>
    </source>
</evidence>
<name>A0AAW1LTZ1_POPJA</name>
<comment type="caution">
    <text evidence="2">The sequence shown here is derived from an EMBL/GenBank/DDBJ whole genome shotgun (WGS) entry which is preliminary data.</text>
</comment>
<proteinExistence type="predicted"/>
<keyword evidence="1" id="KW-1133">Transmembrane helix</keyword>
<gene>
    <name evidence="2" type="ORF">QE152_g11227</name>
</gene>
<protein>
    <submittedName>
        <fullName evidence="2">Uncharacterized protein</fullName>
    </submittedName>
</protein>
<evidence type="ECO:0000313" key="3">
    <source>
        <dbReference type="Proteomes" id="UP001458880"/>
    </source>
</evidence>
<dbReference type="Proteomes" id="UP001458880">
    <property type="component" value="Unassembled WGS sequence"/>
</dbReference>
<keyword evidence="1" id="KW-0812">Transmembrane</keyword>
<dbReference type="AlphaFoldDB" id="A0AAW1LTZ1"/>
<reference evidence="2 3" key="1">
    <citation type="journal article" date="2024" name="BMC Genomics">
        <title>De novo assembly and annotation of Popillia japonica's genome with initial clues to its potential as an invasive pest.</title>
        <authorList>
            <person name="Cucini C."/>
            <person name="Boschi S."/>
            <person name="Funari R."/>
            <person name="Cardaioli E."/>
            <person name="Iannotti N."/>
            <person name="Marturano G."/>
            <person name="Paoli F."/>
            <person name="Bruttini M."/>
            <person name="Carapelli A."/>
            <person name="Frati F."/>
            <person name="Nardi F."/>
        </authorList>
    </citation>
    <scope>NUCLEOTIDE SEQUENCE [LARGE SCALE GENOMIC DNA]</scope>
    <source>
        <strain evidence="2">DMR45628</strain>
    </source>
</reference>
<keyword evidence="1" id="KW-0472">Membrane</keyword>
<feature type="transmembrane region" description="Helical" evidence="1">
    <location>
        <begin position="24"/>
        <end position="47"/>
    </location>
</feature>
<keyword evidence="3" id="KW-1185">Reference proteome</keyword>
<dbReference type="EMBL" id="JASPKY010000108">
    <property type="protein sequence ID" value="KAK9736851.1"/>
    <property type="molecule type" value="Genomic_DNA"/>
</dbReference>
<sequence>MSDFEYENITTTEFPIDTNANEEIYLIAPIVIIVVIVLFSALVYLMARKRKIENLRVNLLALYDFDSNEQEWESLNVHDNKYYYKSMDYTTTIL</sequence>